<protein>
    <submittedName>
        <fullName evidence="2">Nickel resistance protein</fullName>
    </submittedName>
</protein>
<dbReference type="Gene3D" id="1.20.58.1000">
    <property type="entry name" value="Metal-sensitive repressor, helix protomer"/>
    <property type="match status" value="1"/>
</dbReference>
<dbReference type="GO" id="GO:0046872">
    <property type="term" value="F:metal ion binding"/>
    <property type="evidence" value="ECO:0007669"/>
    <property type="project" value="InterPro"/>
</dbReference>
<dbReference type="RefSeq" id="WP_100429715.1">
    <property type="nucleotide sequence ID" value="NZ_CP033019.1"/>
</dbReference>
<name>A0A3G2EI00_9BURK</name>
<dbReference type="CDD" id="cd10154">
    <property type="entry name" value="NreA-like_DUF156"/>
    <property type="match status" value="1"/>
</dbReference>
<keyword evidence="3" id="KW-1185">Reference proteome</keyword>
<comment type="similarity">
    <text evidence="1">Belongs to the FrmR/RcnR family.</text>
</comment>
<evidence type="ECO:0000313" key="2">
    <source>
        <dbReference type="EMBL" id="AYM79554.1"/>
    </source>
</evidence>
<gene>
    <name evidence="2" type="ORF">D9M09_12555</name>
</gene>
<evidence type="ECO:0000256" key="1">
    <source>
        <dbReference type="ARBA" id="ARBA00005260"/>
    </source>
</evidence>
<accession>A0A3G2EI00</accession>
<evidence type="ECO:0000313" key="3">
    <source>
        <dbReference type="Proteomes" id="UP000279594"/>
    </source>
</evidence>
<dbReference type="InterPro" id="IPR003735">
    <property type="entry name" value="Metal_Tscrpt_repr"/>
</dbReference>
<reference evidence="2 3" key="1">
    <citation type="submission" date="2018-10" db="EMBL/GenBank/DDBJ databases">
        <title>Effects of UV and annual dynamics of microbial communities in freshwater RAS systems.</title>
        <authorList>
            <person name="Bekkelund A.K."/>
            <person name="Hansen B.R."/>
            <person name="Stokken H."/>
            <person name="Eriksen B.F."/>
            <person name="Kashulin N.A."/>
        </authorList>
    </citation>
    <scope>NUCLEOTIDE SEQUENCE [LARGE SCALE GENOMIC DNA]</scope>
    <source>
        <strain evidence="2 3">BHSEK</strain>
    </source>
</reference>
<dbReference type="PANTHER" id="PTHR33677">
    <property type="entry name" value="TRANSCRIPTIONAL REPRESSOR FRMR-RELATED"/>
    <property type="match status" value="1"/>
</dbReference>
<dbReference type="GO" id="GO:0045892">
    <property type="term" value="P:negative regulation of DNA-templated transcription"/>
    <property type="evidence" value="ECO:0007669"/>
    <property type="project" value="UniProtKB-ARBA"/>
</dbReference>
<organism evidence="2 3">
    <name type="scientific">Janthinobacterium agaricidamnosum</name>
    <dbReference type="NCBI Taxonomy" id="55508"/>
    <lineage>
        <taxon>Bacteria</taxon>
        <taxon>Pseudomonadati</taxon>
        <taxon>Pseudomonadota</taxon>
        <taxon>Betaproteobacteria</taxon>
        <taxon>Burkholderiales</taxon>
        <taxon>Oxalobacteraceae</taxon>
        <taxon>Janthinobacterium</taxon>
    </lineage>
</organism>
<dbReference type="Proteomes" id="UP000279594">
    <property type="component" value="Chromosome"/>
</dbReference>
<dbReference type="GO" id="GO:0003677">
    <property type="term" value="F:DNA binding"/>
    <property type="evidence" value="ECO:0007669"/>
    <property type="project" value="InterPro"/>
</dbReference>
<dbReference type="AlphaFoldDB" id="A0A3G2EI00"/>
<proteinExistence type="inferred from homology"/>
<dbReference type="EMBL" id="CP033019">
    <property type="protein sequence ID" value="AYM79554.1"/>
    <property type="molecule type" value="Genomic_DNA"/>
</dbReference>
<sequence length="89" mass="9660">MSIHNSHSAIIKRLKRAGGHLSSIVAMLEEDRPCVEIAQQLQAVESAIGSAKKALIHDHISECLTVTSADTQGHDRNVAAEFRAIAKYL</sequence>
<dbReference type="Pfam" id="PF02583">
    <property type="entry name" value="Trns_repr_metal"/>
    <property type="match status" value="1"/>
</dbReference>
<dbReference type="InterPro" id="IPR038390">
    <property type="entry name" value="Metal_Tscrpt_repr_sf"/>
</dbReference>